<dbReference type="InterPro" id="IPR036020">
    <property type="entry name" value="WW_dom_sf"/>
</dbReference>
<reference evidence="3" key="1">
    <citation type="submission" date="2021-01" db="EMBL/GenBank/DDBJ databases">
        <authorList>
            <person name="Corre E."/>
            <person name="Pelletier E."/>
            <person name="Niang G."/>
            <person name="Scheremetjew M."/>
            <person name="Finn R."/>
            <person name="Kale V."/>
            <person name="Holt S."/>
            <person name="Cochrane G."/>
            <person name="Meng A."/>
            <person name="Brown T."/>
            <person name="Cohen L."/>
        </authorList>
    </citation>
    <scope>NUCLEOTIDE SEQUENCE</scope>
    <source>
        <strain evidence="3">CCMP1594</strain>
    </source>
</reference>
<dbReference type="SUPFAM" id="SSF51045">
    <property type="entry name" value="WW domain"/>
    <property type="match status" value="1"/>
</dbReference>
<sequence length="246" mass="27052">MSRNQALPNGWEAIYIKDHAGTNYYRWLYINHGLKRTQWEDPRLHSQPPPASSTWRATAPRGQHGPSPRAHSNSLQSDVQKLAELGILRPDDKPHLAQLLDREMDARGPARGRNVGPYGPGSNTRPGGAELGGRLPVRAQPPDRPTGGPSGQSRGIPAPDPRQEEPPNATHSDAVHNAVNGLVEIGLLQPSDFGDELTGPLLRLREPQALKAIAECREKYESLGRPPLGVSPTQYFLRFISKYSTR</sequence>
<dbReference type="Gene3D" id="2.20.70.10">
    <property type="match status" value="1"/>
</dbReference>
<dbReference type="InterPro" id="IPR001202">
    <property type="entry name" value="WW_dom"/>
</dbReference>
<name>A0A7S4CU21_9EUGL</name>
<feature type="domain" description="WW" evidence="2">
    <location>
        <begin position="5"/>
        <end position="44"/>
    </location>
</feature>
<feature type="region of interest" description="Disordered" evidence="1">
    <location>
        <begin position="40"/>
        <end position="76"/>
    </location>
</feature>
<accession>A0A7S4CU21</accession>
<dbReference type="EMBL" id="HBJA01049572">
    <property type="protein sequence ID" value="CAE0806427.1"/>
    <property type="molecule type" value="Transcribed_RNA"/>
</dbReference>
<evidence type="ECO:0000313" key="3">
    <source>
        <dbReference type="EMBL" id="CAE0806427.1"/>
    </source>
</evidence>
<evidence type="ECO:0000259" key="2">
    <source>
        <dbReference type="PROSITE" id="PS50020"/>
    </source>
</evidence>
<proteinExistence type="predicted"/>
<dbReference type="PROSITE" id="PS50020">
    <property type="entry name" value="WW_DOMAIN_2"/>
    <property type="match status" value="1"/>
</dbReference>
<organism evidence="3">
    <name type="scientific">Eutreptiella gymnastica</name>
    <dbReference type="NCBI Taxonomy" id="73025"/>
    <lineage>
        <taxon>Eukaryota</taxon>
        <taxon>Discoba</taxon>
        <taxon>Euglenozoa</taxon>
        <taxon>Euglenida</taxon>
        <taxon>Spirocuta</taxon>
        <taxon>Euglenophyceae</taxon>
        <taxon>Eutreptiales</taxon>
        <taxon>Eutreptiaceae</taxon>
        <taxon>Eutreptiella</taxon>
    </lineage>
</organism>
<protein>
    <recommendedName>
        <fullName evidence="2">WW domain-containing protein</fullName>
    </recommendedName>
</protein>
<dbReference type="CDD" id="cd00201">
    <property type="entry name" value="WW"/>
    <property type="match status" value="1"/>
</dbReference>
<feature type="region of interest" description="Disordered" evidence="1">
    <location>
        <begin position="103"/>
        <end position="173"/>
    </location>
</feature>
<evidence type="ECO:0000256" key="1">
    <source>
        <dbReference type="SAM" id="MobiDB-lite"/>
    </source>
</evidence>
<dbReference type="AlphaFoldDB" id="A0A7S4CU21"/>
<gene>
    <name evidence="3" type="ORF">EGYM00163_LOCUS17554</name>
</gene>